<dbReference type="FunFam" id="1.25.40.10:FF:000185">
    <property type="entry name" value="NRDE-2, necessary for RNA interference, domain-containing"/>
    <property type="match status" value="1"/>
</dbReference>
<dbReference type="SUPFAM" id="SSF48452">
    <property type="entry name" value="TPR-like"/>
    <property type="match status" value="1"/>
</dbReference>
<dbReference type="Proteomes" id="UP000550707">
    <property type="component" value="Unassembled WGS sequence"/>
</dbReference>
<evidence type="ECO:0000256" key="7">
    <source>
        <dbReference type="ARBA" id="ARBA00022737"/>
    </source>
</evidence>
<dbReference type="OrthoDB" id="297219at2759"/>
<dbReference type="GO" id="GO:0008380">
    <property type="term" value="P:RNA splicing"/>
    <property type="evidence" value="ECO:0007669"/>
    <property type="project" value="UniProtKB-KW"/>
</dbReference>
<evidence type="ECO:0000256" key="3">
    <source>
        <dbReference type="ARBA" id="ARBA00004642"/>
    </source>
</evidence>
<dbReference type="GO" id="GO:0031048">
    <property type="term" value="P:regulatory ncRNA-mediated heterochromatin formation"/>
    <property type="evidence" value="ECO:0007669"/>
    <property type="project" value="TreeGrafter"/>
</dbReference>
<dbReference type="GO" id="GO:0006974">
    <property type="term" value="P:DNA damage response"/>
    <property type="evidence" value="ECO:0007669"/>
    <property type="project" value="UniProtKB-KW"/>
</dbReference>
<keyword evidence="12" id="KW-0508">mRNA splicing</keyword>
<evidence type="ECO:0000313" key="21">
    <source>
        <dbReference type="Proteomes" id="UP000550707"/>
    </source>
</evidence>
<dbReference type="GO" id="GO:0071013">
    <property type="term" value="C:catalytic step 2 spliceosome"/>
    <property type="evidence" value="ECO:0007669"/>
    <property type="project" value="TreeGrafter"/>
</dbReference>
<evidence type="ECO:0000256" key="4">
    <source>
        <dbReference type="ARBA" id="ARBA00009265"/>
    </source>
</evidence>
<dbReference type="Gene3D" id="1.25.40.10">
    <property type="entry name" value="Tetratricopeptide repeat domain"/>
    <property type="match status" value="2"/>
</dbReference>
<dbReference type="InterPro" id="IPR011990">
    <property type="entry name" value="TPR-like_helical_dom_sf"/>
</dbReference>
<evidence type="ECO:0000313" key="20">
    <source>
        <dbReference type="EMBL" id="KAF6501645.1"/>
    </source>
</evidence>
<keyword evidence="6" id="KW-0507">mRNA processing</keyword>
<gene>
    <name evidence="20" type="ORF">HJG59_013283</name>
</gene>
<dbReference type="InParanoid" id="A0A7J8JZ86"/>
<feature type="compositionally biased region" description="Polar residues" evidence="19">
    <location>
        <begin position="27"/>
        <end position="44"/>
    </location>
</feature>
<dbReference type="PANTHER" id="PTHR13471:SF0">
    <property type="entry name" value="NUCLEAR EXOSOME REGULATOR NRDE2"/>
    <property type="match status" value="1"/>
</dbReference>
<feature type="compositionally biased region" description="Basic and acidic residues" evidence="19">
    <location>
        <begin position="295"/>
        <end position="306"/>
    </location>
</feature>
<organism evidence="20 21">
    <name type="scientific">Molossus molossus</name>
    <name type="common">Pallas' mastiff bat</name>
    <name type="synonym">Vespertilio molossus</name>
    <dbReference type="NCBI Taxonomy" id="27622"/>
    <lineage>
        <taxon>Eukaryota</taxon>
        <taxon>Metazoa</taxon>
        <taxon>Chordata</taxon>
        <taxon>Craniata</taxon>
        <taxon>Vertebrata</taxon>
        <taxon>Euteleostomi</taxon>
        <taxon>Mammalia</taxon>
        <taxon>Eutheria</taxon>
        <taxon>Laurasiatheria</taxon>
        <taxon>Chiroptera</taxon>
        <taxon>Yangochiroptera</taxon>
        <taxon>Molossidae</taxon>
        <taxon>Molossus</taxon>
    </lineage>
</organism>
<keyword evidence="7" id="KW-0677">Repeat</keyword>
<evidence type="ECO:0000256" key="17">
    <source>
        <dbReference type="ARBA" id="ARBA00067310"/>
    </source>
</evidence>
<keyword evidence="13" id="KW-0539">Nucleus</keyword>
<feature type="region of interest" description="Disordered" evidence="19">
    <location>
        <begin position="287"/>
        <end position="306"/>
    </location>
</feature>
<feature type="compositionally biased region" description="Basic and acidic residues" evidence="19">
    <location>
        <begin position="115"/>
        <end position="136"/>
    </location>
</feature>
<dbReference type="GO" id="GO:0051301">
    <property type="term" value="P:cell division"/>
    <property type="evidence" value="ECO:0007669"/>
    <property type="project" value="UniProtKB-KW"/>
</dbReference>
<keyword evidence="9" id="KW-0498">Mitosis</keyword>
<dbReference type="InterPro" id="IPR013633">
    <property type="entry name" value="NRDE-2"/>
</dbReference>
<evidence type="ECO:0000256" key="9">
    <source>
        <dbReference type="ARBA" id="ARBA00022776"/>
    </source>
</evidence>
<comment type="subunit">
    <text evidence="16">Interacts with MTREX; the interaction is direct and stabilizes NRDE2. Interacts with EXOSC10, EFTUD2 and EIF4A3.</text>
</comment>
<evidence type="ECO:0000256" key="18">
    <source>
        <dbReference type="ARBA" id="ARBA00078932"/>
    </source>
</evidence>
<dbReference type="PANTHER" id="PTHR13471">
    <property type="entry name" value="TETRATRICOPEPTIDE-LIKE HELICAL"/>
    <property type="match status" value="1"/>
</dbReference>
<comment type="caution">
    <text evidence="20">The sequence shown here is derived from an EMBL/GenBank/DDBJ whole genome shotgun (WGS) entry which is preliminary data.</text>
</comment>
<dbReference type="GO" id="GO:1902369">
    <property type="term" value="P:negative regulation of RNA catabolic process"/>
    <property type="evidence" value="ECO:0007669"/>
    <property type="project" value="TreeGrafter"/>
</dbReference>
<dbReference type="GO" id="GO:0016607">
    <property type="term" value="C:nuclear speck"/>
    <property type="evidence" value="ECO:0007669"/>
    <property type="project" value="UniProtKB-SubCell"/>
</dbReference>
<dbReference type="GO" id="GO:0005730">
    <property type="term" value="C:nucleolus"/>
    <property type="evidence" value="ECO:0007669"/>
    <property type="project" value="UniProtKB-SubCell"/>
</dbReference>
<evidence type="ECO:0000256" key="12">
    <source>
        <dbReference type="ARBA" id="ARBA00023187"/>
    </source>
</evidence>
<dbReference type="FunFam" id="1.25.40.10:FF:003653">
    <property type="entry name" value="NRDE-2, necessary for RNA interference, domain containing"/>
    <property type="match status" value="1"/>
</dbReference>
<evidence type="ECO:0000256" key="1">
    <source>
        <dbReference type="ARBA" id="ARBA00004324"/>
    </source>
</evidence>
<reference evidence="20 21" key="1">
    <citation type="journal article" date="2020" name="Nature">
        <title>Six reference-quality genomes reveal evolution of bat adaptations.</title>
        <authorList>
            <person name="Jebb D."/>
            <person name="Huang Z."/>
            <person name="Pippel M."/>
            <person name="Hughes G.M."/>
            <person name="Lavrichenko K."/>
            <person name="Devanna P."/>
            <person name="Winkler S."/>
            <person name="Jermiin L.S."/>
            <person name="Skirmuntt E.C."/>
            <person name="Katzourakis A."/>
            <person name="Burkitt-Gray L."/>
            <person name="Ray D.A."/>
            <person name="Sullivan K.A.M."/>
            <person name="Roscito J.G."/>
            <person name="Kirilenko B.M."/>
            <person name="Davalos L.M."/>
            <person name="Corthals A.P."/>
            <person name="Power M.L."/>
            <person name="Jones G."/>
            <person name="Ransome R.D."/>
            <person name="Dechmann D.K.N."/>
            <person name="Locatelli A.G."/>
            <person name="Puechmaille S.J."/>
            <person name="Fedrigo O."/>
            <person name="Jarvis E.D."/>
            <person name="Hiller M."/>
            <person name="Vernes S.C."/>
            <person name="Myers E.W."/>
            <person name="Teeling E.C."/>
        </authorList>
    </citation>
    <scope>NUCLEOTIDE SEQUENCE [LARGE SCALE GENOMIC DNA]</scope>
    <source>
        <strain evidence="20">MMolMol1</strain>
        <tissue evidence="20">Muscle</tissue>
    </source>
</reference>
<dbReference type="EMBL" id="JACASF010000001">
    <property type="protein sequence ID" value="KAF6501645.1"/>
    <property type="molecule type" value="Genomic_DNA"/>
</dbReference>
<accession>A0A7J8JZ86</accession>
<comment type="function">
    <text evidence="15">Protein of the nuclear speckles that regulates RNA degradation and export from the nucleus through its interaction with MTREX an essential factor directing various RNAs to exosomal degradation. Changes the conformation of MTREX, precluding its association with the nuclear exosome and interaction with proteins required for its function in RNA exosomal degradation. Negatively regulates, for instance, the degradation of mRNAs and lncRNAs by inhibiting their MTREX-mediated recruitment to nuclear exosome. By preventing the degradation of RNAs in the nucleus, it promotes their export to the cytoplasm. U5 snRNP-associated RNA splicing factor which is required for efficient splicing of CEP131 pre-mRNA and plays an important role in centrosome maturation, integrity and function during mitosis. Suppresses intron retention in a subset of pre-mRNAs containing short, GC-rich introns with relatively weak 5' and 3' splice sites. Plays a role in DNA damage response.</text>
</comment>
<evidence type="ECO:0000256" key="15">
    <source>
        <dbReference type="ARBA" id="ARBA00059813"/>
    </source>
</evidence>
<evidence type="ECO:0000256" key="8">
    <source>
        <dbReference type="ARBA" id="ARBA00022763"/>
    </source>
</evidence>
<evidence type="ECO:0000256" key="19">
    <source>
        <dbReference type="SAM" id="MobiDB-lite"/>
    </source>
</evidence>
<evidence type="ECO:0000256" key="11">
    <source>
        <dbReference type="ARBA" id="ARBA00023054"/>
    </source>
</evidence>
<keyword evidence="21" id="KW-1185">Reference proteome</keyword>
<keyword evidence="14" id="KW-0131">Cell cycle</keyword>
<protein>
    <recommendedName>
        <fullName evidence="17">Nuclear exosome regulator NRDE2</fullName>
    </recommendedName>
    <alternativeName>
        <fullName evidence="18">Protein NRDE2 homolog</fullName>
    </alternativeName>
</protein>
<comment type="similarity">
    <text evidence="4">Belongs to the NRDE2 family.</text>
</comment>
<dbReference type="AlphaFoldDB" id="A0A7J8JZ86"/>
<evidence type="ECO:0000256" key="2">
    <source>
        <dbReference type="ARBA" id="ARBA00004604"/>
    </source>
</evidence>
<evidence type="ECO:0000256" key="13">
    <source>
        <dbReference type="ARBA" id="ARBA00023242"/>
    </source>
</evidence>
<keyword evidence="11" id="KW-0175">Coiled coil</keyword>
<evidence type="ECO:0000256" key="14">
    <source>
        <dbReference type="ARBA" id="ARBA00023306"/>
    </source>
</evidence>
<proteinExistence type="inferred from homology"/>
<dbReference type="GO" id="GO:0006397">
    <property type="term" value="P:mRNA processing"/>
    <property type="evidence" value="ECO:0007669"/>
    <property type="project" value="UniProtKB-KW"/>
</dbReference>
<evidence type="ECO:0000256" key="6">
    <source>
        <dbReference type="ARBA" id="ARBA00022664"/>
    </source>
</evidence>
<feature type="region of interest" description="Disordered" evidence="19">
    <location>
        <begin position="1"/>
        <end position="142"/>
    </location>
</feature>
<evidence type="ECO:0000256" key="16">
    <source>
        <dbReference type="ARBA" id="ARBA00063940"/>
    </source>
</evidence>
<keyword evidence="10" id="KW-0007">Acetylation</keyword>
<feature type="compositionally biased region" description="Basic residues" evidence="19">
    <location>
        <begin position="74"/>
        <end position="103"/>
    </location>
</feature>
<name>A0A7J8JZ86_MOLMO</name>
<evidence type="ECO:0000256" key="10">
    <source>
        <dbReference type="ARBA" id="ARBA00022990"/>
    </source>
</evidence>
<comment type="subcellular location">
    <subcellularLocation>
        <location evidence="1">Nucleus speckle</location>
    </subcellularLocation>
    <subcellularLocation>
        <location evidence="2">Nucleus</location>
        <location evidence="2">Nucleolus</location>
    </subcellularLocation>
    <subcellularLocation>
        <location evidence="3">Nucleus</location>
        <location evidence="3">Nucleoplasm</location>
    </subcellularLocation>
</comment>
<dbReference type="CDD" id="cd22200">
    <property type="entry name" value="NRDE2_MID"/>
    <property type="match status" value="1"/>
</dbReference>
<dbReference type="SMART" id="SM00386">
    <property type="entry name" value="HAT"/>
    <property type="match status" value="4"/>
</dbReference>
<keyword evidence="8" id="KW-0227">DNA damage</keyword>
<dbReference type="Pfam" id="PF08424">
    <property type="entry name" value="NRDE-2"/>
    <property type="match status" value="1"/>
</dbReference>
<feature type="region of interest" description="Disordered" evidence="19">
    <location>
        <begin position="554"/>
        <end position="573"/>
    </location>
</feature>
<dbReference type="InterPro" id="IPR003107">
    <property type="entry name" value="HAT"/>
</dbReference>
<sequence>MALFPAFAGVSPSPESVSTRKELDWLSNPSFCVETVTTLSQQTEEAAALVSEGSPLTRDPPQSEPSGEGDTNRKLRPASRKKKKEKKKKRKHQHHKKTKRKRGQSGSSGSEPDTDSEKDKPSRGFRDGNRESEKLNQENNAAAAAAAAGHRCVWLEDIQDLTGETFRTDKKPDPANWEYKSLYRGDIARYKRKGDSCLGINPKKQCISWEGASAPKKHSHKHVERYFTKKNVVLMNADGVAVSGKTETLSSEPVSFIPVKGLDEVVPPVTTWLNPLGIYDQSTTQWLQGQGPSEQESKQPDSQAERENTLLKAKVEEFNRRVRENPRDIQLWMAFVAFQDEVMRSPGLYAVGEGEQEKWKRSLKLVLEKKLAILERAIESNQSSVDLKLARLRLCTEFWEPSTLVREWQKLMFLHPNNAGLWQKYLLFCQSQFSTFSISKIHSLYGKCLSTLSAVKDGSILSHPELPGTEEAMFALFLQQCHFLRQAGHSEKAVSLFQAMVDFTFFKPDSVKDLHTKGQAEFFEPFWDSGEPRVGEKGARGWRAWMHQQERGGWVVVGPDDDDDEPEDDDQEIRDKTLPRWQIWLAAERSRDQRHWRPWRPDKTKKQTEEDCEDPERQVLFDDIGQSLIRLSRPDLQFQLVAAFLQFLGVPSRFSPPASCLYLAMDENSIFDNGLYDEYPLTFLNLSFSGVSCVGRTDQLGCRHWTRGHSREGEEFIRNIFHLVMPLFSGRERSQLCSSWLRYEIAKVIWYLLTKNKKRLKSRGKNCKKLAKNLLKEPENRNNFCLWKQYAHLEWLLGNTEDARKVFDTALSMAGSGELKDPEVCELSLLYAELELELAPDLRGATAAPAVHILTSLAENSPYGPYTGQVLAIRILKARKAYEHTLQDCLGESHVSDPAATADSLSHLVSVVKCFMLFQYLTLGIDAAVRIYEQVFAKLKSTVSPEGPALEDSASPPSVSSVLEAVTLMHTSLLRFHMKVSVYPLAPLRQALSEALQLYPGNQVLWRSYVQIQNKSHSASKTRRFFNAVARSAKPLEPWLFAIEAEKMRKRLVETVQRVDGREVYATIPETGLTHRIRALFENAIRSDHGSQCPLLWRMYLNFLVSLGNKERSKGVFYKALQNCPWAKVLYMDAVEYFPDEMQEILDLMTEKELRVRLPMEELELLLED</sequence>
<dbReference type="FunCoup" id="A0A7J8JZ86">
    <property type="interactions" value="3927"/>
</dbReference>
<evidence type="ECO:0000256" key="5">
    <source>
        <dbReference type="ARBA" id="ARBA00022618"/>
    </source>
</evidence>
<keyword evidence="5" id="KW-0132">Cell division</keyword>
<feature type="compositionally biased region" description="Acidic residues" evidence="19">
    <location>
        <begin position="559"/>
        <end position="572"/>
    </location>
</feature>